<protein>
    <submittedName>
        <fullName evidence="2">Uncharacterized protein</fullName>
    </submittedName>
</protein>
<feature type="region of interest" description="Disordered" evidence="1">
    <location>
        <begin position="1"/>
        <end position="42"/>
    </location>
</feature>
<evidence type="ECO:0000313" key="3">
    <source>
        <dbReference type="Proteomes" id="UP001066276"/>
    </source>
</evidence>
<evidence type="ECO:0000256" key="1">
    <source>
        <dbReference type="SAM" id="MobiDB-lite"/>
    </source>
</evidence>
<comment type="caution">
    <text evidence="2">The sequence shown here is derived from an EMBL/GenBank/DDBJ whole genome shotgun (WGS) entry which is preliminary data.</text>
</comment>
<gene>
    <name evidence="2" type="ORF">NDU88_002817</name>
</gene>
<accession>A0AAV7T3U0</accession>
<reference evidence="2" key="1">
    <citation type="journal article" date="2022" name="bioRxiv">
        <title>Sequencing and chromosome-scale assembly of the giantPleurodeles waltlgenome.</title>
        <authorList>
            <person name="Brown T."/>
            <person name="Elewa A."/>
            <person name="Iarovenko S."/>
            <person name="Subramanian E."/>
            <person name="Araus A.J."/>
            <person name="Petzold A."/>
            <person name="Susuki M."/>
            <person name="Suzuki K.-i.T."/>
            <person name="Hayashi T."/>
            <person name="Toyoda A."/>
            <person name="Oliveira C."/>
            <person name="Osipova E."/>
            <person name="Leigh N.D."/>
            <person name="Simon A."/>
            <person name="Yun M.H."/>
        </authorList>
    </citation>
    <scope>NUCLEOTIDE SEQUENCE</scope>
    <source>
        <strain evidence="2">20211129_DDA</strain>
        <tissue evidence="2">Liver</tissue>
    </source>
</reference>
<dbReference type="AlphaFoldDB" id="A0AAV7T3U0"/>
<dbReference type="Proteomes" id="UP001066276">
    <property type="component" value="Chromosome 4_1"/>
</dbReference>
<proteinExistence type="predicted"/>
<sequence>MGRTGRKRDVEQRSGTCAEEMTDRVGPKNTSPEEQEGDPMQQDVLRAITASRVALEGKIDALATELTVLRDDHRRLAEKIATTDRQLKELLPEVKDTTTKTQQMEK</sequence>
<dbReference type="EMBL" id="JANPWB010000007">
    <property type="protein sequence ID" value="KAJ1170946.1"/>
    <property type="molecule type" value="Genomic_DNA"/>
</dbReference>
<keyword evidence="3" id="KW-1185">Reference proteome</keyword>
<evidence type="ECO:0000313" key="2">
    <source>
        <dbReference type="EMBL" id="KAJ1170946.1"/>
    </source>
</evidence>
<name>A0AAV7T3U0_PLEWA</name>
<organism evidence="2 3">
    <name type="scientific">Pleurodeles waltl</name>
    <name type="common">Iberian ribbed newt</name>
    <dbReference type="NCBI Taxonomy" id="8319"/>
    <lineage>
        <taxon>Eukaryota</taxon>
        <taxon>Metazoa</taxon>
        <taxon>Chordata</taxon>
        <taxon>Craniata</taxon>
        <taxon>Vertebrata</taxon>
        <taxon>Euteleostomi</taxon>
        <taxon>Amphibia</taxon>
        <taxon>Batrachia</taxon>
        <taxon>Caudata</taxon>
        <taxon>Salamandroidea</taxon>
        <taxon>Salamandridae</taxon>
        <taxon>Pleurodelinae</taxon>
        <taxon>Pleurodeles</taxon>
    </lineage>
</organism>